<proteinExistence type="predicted"/>
<dbReference type="SUPFAM" id="SSF48695">
    <property type="entry name" value="Multiheme cytochromes"/>
    <property type="match status" value="1"/>
</dbReference>
<dbReference type="Proteomes" id="UP001320159">
    <property type="component" value="Unassembled WGS sequence"/>
</dbReference>
<accession>A0AAP2R9S3</accession>
<dbReference type="Gene3D" id="1.10.30.50">
    <property type="match status" value="1"/>
</dbReference>
<feature type="region of interest" description="Disordered" evidence="1">
    <location>
        <begin position="1"/>
        <end position="23"/>
    </location>
</feature>
<reference evidence="3 4" key="1">
    <citation type="submission" date="2017-11" db="EMBL/GenBank/DDBJ databases">
        <title>Isolation and Characterization of Family Methanocellaceae Species from Potential Methane Hydrate Area Offshore Southwestern Taiwan.</title>
        <authorList>
            <person name="Zhang W.-L."/>
            <person name="Chen W.-C."/>
            <person name="Lai M.-C."/>
            <person name="Chen S.-C."/>
        </authorList>
    </citation>
    <scope>NUCLEOTIDE SEQUENCE [LARGE SCALE GENOMIC DNA]</scope>
    <source>
        <strain evidence="3 4">CWC-04</strain>
    </source>
</reference>
<dbReference type="GO" id="GO:0008270">
    <property type="term" value="F:zinc ion binding"/>
    <property type="evidence" value="ECO:0007669"/>
    <property type="project" value="InterPro"/>
</dbReference>
<dbReference type="RefSeq" id="WP_230739440.1">
    <property type="nucleotide sequence ID" value="NZ_PGCK01000001.1"/>
</dbReference>
<feature type="domain" description="HNH nuclease" evidence="2">
    <location>
        <begin position="23"/>
        <end position="76"/>
    </location>
</feature>
<evidence type="ECO:0000256" key="1">
    <source>
        <dbReference type="SAM" id="MobiDB-lite"/>
    </source>
</evidence>
<dbReference type="InterPro" id="IPR036280">
    <property type="entry name" value="Multihaem_cyt_sf"/>
</dbReference>
<feature type="compositionally biased region" description="Basic and acidic residues" evidence="1">
    <location>
        <begin position="85"/>
        <end position="97"/>
    </location>
</feature>
<keyword evidence="4" id="KW-1185">Reference proteome</keyword>
<dbReference type="SMART" id="SM00507">
    <property type="entry name" value="HNHc"/>
    <property type="match status" value="1"/>
</dbReference>
<evidence type="ECO:0000313" key="3">
    <source>
        <dbReference type="EMBL" id="MCD1293524.1"/>
    </source>
</evidence>
<feature type="region of interest" description="Disordered" evidence="1">
    <location>
        <begin position="83"/>
        <end position="150"/>
    </location>
</feature>
<dbReference type="Pfam" id="PF01844">
    <property type="entry name" value="HNH"/>
    <property type="match status" value="1"/>
</dbReference>
<dbReference type="GO" id="GO:0003676">
    <property type="term" value="F:nucleic acid binding"/>
    <property type="evidence" value="ECO:0007669"/>
    <property type="project" value="InterPro"/>
</dbReference>
<dbReference type="AlphaFoldDB" id="A0AAP2R9S3"/>
<dbReference type="CDD" id="cd00085">
    <property type="entry name" value="HNHc"/>
    <property type="match status" value="1"/>
</dbReference>
<dbReference type="InterPro" id="IPR002711">
    <property type="entry name" value="HNH"/>
</dbReference>
<name>A0AAP2R9S3_9EURY</name>
<evidence type="ECO:0000259" key="2">
    <source>
        <dbReference type="SMART" id="SM00507"/>
    </source>
</evidence>
<evidence type="ECO:0000313" key="4">
    <source>
        <dbReference type="Proteomes" id="UP001320159"/>
    </source>
</evidence>
<dbReference type="InterPro" id="IPR003615">
    <property type="entry name" value="HNH_nuc"/>
</dbReference>
<organism evidence="3 4">
    <name type="scientific">Methanooceanicella nereidis</name>
    <dbReference type="NCBI Taxonomy" id="2052831"/>
    <lineage>
        <taxon>Archaea</taxon>
        <taxon>Methanobacteriati</taxon>
        <taxon>Methanobacteriota</taxon>
        <taxon>Stenosarchaea group</taxon>
        <taxon>Methanomicrobia</taxon>
        <taxon>Methanocellales</taxon>
        <taxon>Methanocellaceae</taxon>
        <taxon>Methanooceanicella</taxon>
    </lineage>
</organism>
<dbReference type="GO" id="GO:0004519">
    <property type="term" value="F:endonuclease activity"/>
    <property type="evidence" value="ECO:0007669"/>
    <property type="project" value="InterPro"/>
</dbReference>
<dbReference type="EMBL" id="PGCK01000001">
    <property type="protein sequence ID" value="MCD1293524.1"/>
    <property type="molecule type" value="Genomic_DNA"/>
</dbReference>
<comment type="caution">
    <text evidence="3">The sequence shown here is derived from an EMBL/GenBank/DDBJ whole genome shotgun (WGS) entry which is preliminary data.</text>
</comment>
<protein>
    <recommendedName>
        <fullName evidence="2">HNH nuclease domain-containing protein</fullName>
    </recommendedName>
</protein>
<sequence>MFNFNPFGSDDDKRDKRRAFTQSQKKEILHQQNYKCAKCHKQLDLRTVEFDHIKAWSDNGKTTIKNGAALCANCHKLKTHKNTLKKVESKTTKKKESNPLSSALGIKPKSSSRKKAKDPLGLDFNIGLGSAPKKKKKGGKKDSFGFGGIF</sequence>
<gene>
    <name evidence="3" type="ORF">CUJ83_00750</name>
</gene>